<evidence type="ECO:0000313" key="2">
    <source>
        <dbReference type="EMBL" id="VFJ52863.1"/>
    </source>
</evidence>
<organism evidence="2">
    <name type="scientific">Candidatus Kentrum sp. FW</name>
    <dbReference type="NCBI Taxonomy" id="2126338"/>
    <lineage>
        <taxon>Bacteria</taxon>
        <taxon>Pseudomonadati</taxon>
        <taxon>Pseudomonadota</taxon>
        <taxon>Gammaproteobacteria</taxon>
        <taxon>Candidatus Kentrum</taxon>
    </lineage>
</organism>
<proteinExistence type="predicted"/>
<protein>
    <submittedName>
        <fullName evidence="2">Uncharacterized protein</fullName>
    </submittedName>
</protein>
<reference evidence="2" key="1">
    <citation type="submission" date="2019-02" db="EMBL/GenBank/DDBJ databases">
        <authorList>
            <person name="Gruber-Vodicka R. H."/>
            <person name="Seah K. B. B."/>
        </authorList>
    </citation>
    <scope>NUCLEOTIDE SEQUENCE</scope>
    <source>
        <strain evidence="2">BECK_BZ15</strain>
    </source>
</reference>
<feature type="compositionally biased region" description="Basic and acidic residues" evidence="1">
    <location>
        <begin position="193"/>
        <end position="207"/>
    </location>
</feature>
<accession>A0A450SHU6</accession>
<dbReference type="EMBL" id="CAADEW010000039">
    <property type="protein sequence ID" value="VFJ52863.1"/>
    <property type="molecule type" value="Genomic_DNA"/>
</dbReference>
<evidence type="ECO:0000256" key="1">
    <source>
        <dbReference type="SAM" id="MobiDB-lite"/>
    </source>
</evidence>
<sequence length="220" mass="25034">MIATEIRDTAAVFRSARCGLGRLAVFRDRRSLVIFETARRSPGFPFVRYCDPVQPATLRVATMVAEFILTLTRRNPTMTDPNLPDDVSGYTPDPGDIDPTIRAARYYVGELNNALMKMGDSISASNSDLQQQTHAMEAAIAGIRLSSEKIYNTLETARGKMRQLFVALGMEYEEYFEMNGMDRAVAMAKRKMHDSEFEHDLREAREERKKKRARRSKPED</sequence>
<name>A0A450SHU6_9GAMM</name>
<gene>
    <name evidence="2" type="ORF">BECKFW1821A_GA0114235_10395</name>
</gene>
<dbReference type="AlphaFoldDB" id="A0A450SHU6"/>
<feature type="compositionally biased region" description="Basic residues" evidence="1">
    <location>
        <begin position="208"/>
        <end position="220"/>
    </location>
</feature>
<feature type="region of interest" description="Disordered" evidence="1">
    <location>
        <begin position="192"/>
        <end position="220"/>
    </location>
</feature>